<dbReference type="PANTHER" id="PTHR30383:SF29">
    <property type="entry name" value="SGNH HYDROLASE-TYPE ESTERASE DOMAIN-CONTAINING PROTEIN"/>
    <property type="match status" value="1"/>
</dbReference>
<accession>A0A412GWR9</accession>
<feature type="domain" description="SGNH hydrolase-type esterase" evidence="1">
    <location>
        <begin position="135"/>
        <end position="295"/>
    </location>
</feature>
<evidence type="ECO:0000313" key="3">
    <source>
        <dbReference type="Proteomes" id="UP000285864"/>
    </source>
</evidence>
<evidence type="ECO:0000313" key="2">
    <source>
        <dbReference type="EMBL" id="RGR99397.1"/>
    </source>
</evidence>
<reference evidence="2 3" key="1">
    <citation type="submission" date="2018-08" db="EMBL/GenBank/DDBJ databases">
        <title>A genome reference for cultivated species of the human gut microbiota.</title>
        <authorList>
            <person name="Zou Y."/>
            <person name="Xue W."/>
            <person name="Luo G."/>
        </authorList>
    </citation>
    <scope>NUCLEOTIDE SEQUENCE [LARGE SCALE GENOMIC DNA]</scope>
    <source>
        <strain evidence="2 3">AF24-2</strain>
    </source>
</reference>
<dbReference type="EMBL" id="QRUU01000006">
    <property type="protein sequence ID" value="RGR99397.1"/>
    <property type="molecule type" value="Genomic_DNA"/>
</dbReference>
<dbReference type="InterPro" id="IPR013830">
    <property type="entry name" value="SGNH_hydro"/>
</dbReference>
<protein>
    <recommendedName>
        <fullName evidence="1">SGNH hydrolase-type esterase domain-containing protein</fullName>
    </recommendedName>
</protein>
<dbReference type="Proteomes" id="UP000285864">
    <property type="component" value="Unassembled WGS sequence"/>
</dbReference>
<dbReference type="InterPro" id="IPR051532">
    <property type="entry name" value="Ester_Hydrolysis_Enzymes"/>
</dbReference>
<dbReference type="AlphaFoldDB" id="A0A412GWR9"/>
<sequence length="318" mass="35997">MKQLNVLIFYLLSALGLLVVRPGYAQDAIPVCPKPDTHSSPVYPSREMKQLMQFVAVDSPMPDVFKNVTENELTDPAGSLYPFWEKLGELDRPLRIVHIGDSHVRGHVFPYVMRCCLEDDFGAKAVEHIPVSYQTSGIAKETGSNGIVYHILGVNGATCQTYSTPERIREIVDLHPDLVILSFGTNEAHARRYNASEHTQAMSHLINMLKTACPDVHFLMTTPPGAYVRNGRRGRVINPRIPLVVENELEFAREHGIAIWDMYDIVGGRQRACFNWNAAKMYQRDKIHFTREGYTLQGLLLHEAFIKAYNNYVATRLD</sequence>
<dbReference type="InterPro" id="IPR036514">
    <property type="entry name" value="SGNH_hydro_sf"/>
</dbReference>
<proteinExistence type="predicted"/>
<keyword evidence="3" id="KW-1185">Reference proteome</keyword>
<dbReference type="RefSeq" id="WP_118483059.1">
    <property type="nucleotide sequence ID" value="NZ_QRUU01000006.1"/>
</dbReference>
<gene>
    <name evidence="2" type="ORF">DWY20_02325</name>
</gene>
<evidence type="ECO:0000259" key="1">
    <source>
        <dbReference type="Pfam" id="PF13472"/>
    </source>
</evidence>
<comment type="caution">
    <text evidence="2">The sequence shown here is derived from an EMBL/GenBank/DDBJ whole genome shotgun (WGS) entry which is preliminary data.</text>
</comment>
<dbReference type="Pfam" id="PF13472">
    <property type="entry name" value="Lipase_GDSL_2"/>
    <property type="match status" value="1"/>
</dbReference>
<dbReference type="Gene3D" id="3.40.50.1110">
    <property type="entry name" value="SGNH hydrolase"/>
    <property type="match status" value="1"/>
</dbReference>
<name>A0A412GWR9_9BACT</name>
<dbReference type="GO" id="GO:0016788">
    <property type="term" value="F:hydrolase activity, acting on ester bonds"/>
    <property type="evidence" value="ECO:0007669"/>
    <property type="project" value="UniProtKB-ARBA"/>
</dbReference>
<dbReference type="PANTHER" id="PTHR30383">
    <property type="entry name" value="THIOESTERASE 1/PROTEASE 1/LYSOPHOSPHOLIPASE L1"/>
    <property type="match status" value="1"/>
</dbReference>
<organism evidence="2 3">
    <name type="scientific">Phocaeicola coprocola</name>
    <dbReference type="NCBI Taxonomy" id="310298"/>
    <lineage>
        <taxon>Bacteria</taxon>
        <taxon>Pseudomonadati</taxon>
        <taxon>Bacteroidota</taxon>
        <taxon>Bacteroidia</taxon>
        <taxon>Bacteroidales</taxon>
        <taxon>Bacteroidaceae</taxon>
        <taxon>Phocaeicola</taxon>
    </lineage>
</organism>
<dbReference type="SUPFAM" id="SSF52266">
    <property type="entry name" value="SGNH hydrolase"/>
    <property type="match status" value="1"/>
</dbReference>